<dbReference type="InterPro" id="IPR052037">
    <property type="entry name" value="LPS_export_LptA"/>
</dbReference>
<dbReference type="PANTHER" id="PTHR36504:SF1">
    <property type="entry name" value="LIPOPOLYSACCHARIDE EXPORT SYSTEM PROTEIN LPTA"/>
    <property type="match status" value="1"/>
</dbReference>
<keyword evidence="1" id="KW-0732">Signal</keyword>
<name>A0A1X7JCS7_9BACT</name>
<dbReference type="PANTHER" id="PTHR36504">
    <property type="entry name" value="LIPOPOLYSACCHARIDE EXPORT SYSTEM PROTEIN LPTA"/>
    <property type="match status" value="1"/>
</dbReference>
<evidence type="ECO:0000256" key="1">
    <source>
        <dbReference type="ARBA" id="ARBA00022729"/>
    </source>
</evidence>
<dbReference type="Proteomes" id="UP000193355">
    <property type="component" value="Unassembled WGS sequence"/>
</dbReference>
<dbReference type="STRING" id="561720.SAMN06275492_11049"/>
<dbReference type="GO" id="GO:0030288">
    <property type="term" value="C:outer membrane-bounded periplasmic space"/>
    <property type="evidence" value="ECO:0007669"/>
    <property type="project" value="TreeGrafter"/>
</dbReference>
<feature type="domain" description="Organic solvent tolerance-like N-terminal" evidence="2">
    <location>
        <begin position="14"/>
        <end position="82"/>
    </location>
</feature>
<organism evidence="3 4">
    <name type="scientific">Dethiosulfovibrio salsuginis</name>
    <dbReference type="NCBI Taxonomy" id="561720"/>
    <lineage>
        <taxon>Bacteria</taxon>
        <taxon>Thermotogati</taxon>
        <taxon>Synergistota</taxon>
        <taxon>Synergistia</taxon>
        <taxon>Synergistales</taxon>
        <taxon>Dethiosulfovibrionaceae</taxon>
        <taxon>Dethiosulfovibrio</taxon>
    </lineage>
</organism>
<proteinExistence type="predicted"/>
<dbReference type="GO" id="GO:0017089">
    <property type="term" value="F:glycolipid transfer activity"/>
    <property type="evidence" value="ECO:0007669"/>
    <property type="project" value="TreeGrafter"/>
</dbReference>
<evidence type="ECO:0000313" key="4">
    <source>
        <dbReference type="Proteomes" id="UP000193355"/>
    </source>
</evidence>
<dbReference type="EMBL" id="FXBB01000010">
    <property type="protein sequence ID" value="SMG25193.1"/>
    <property type="molecule type" value="Genomic_DNA"/>
</dbReference>
<dbReference type="Pfam" id="PF03968">
    <property type="entry name" value="LptD_N"/>
    <property type="match status" value="1"/>
</dbReference>
<dbReference type="AlphaFoldDB" id="A0A1X7JCS7"/>
<protein>
    <submittedName>
        <fullName evidence="3">OstA-like protein</fullName>
    </submittedName>
</protein>
<keyword evidence="4" id="KW-1185">Reference proteome</keyword>
<evidence type="ECO:0000313" key="3">
    <source>
        <dbReference type="EMBL" id="SMG25193.1"/>
    </source>
</evidence>
<accession>A0A1X7JCS7</accession>
<dbReference type="Gene3D" id="2.60.450.10">
    <property type="entry name" value="Lipopolysaccharide (LPS) transport protein A like domain"/>
    <property type="match status" value="2"/>
</dbReference>
<dbReference type="GO" id="GO:0015920">
    <property type="term" value="P:lipopolysaccharide transport"/>
    <property type="evidence" value="ECO:0007669"/>
    <property type="project" value="TreeGrafter"/>
</dbReference>
<reference evidence="4" key="1">
    <citation type="submission" date="2017-04" db="EMBL/GenBank/DDBJ databases">
        <authorList>
            <person name="Varghese N."/>
            <person name="Submissions S."/>
        </authorList>
    </citation>
    <scope>NUCLEOTIDE SEQUENCE [LARGE SCALE GENOMIC DNA]</scope>
    <source>
        <strain evidence="4">USBA 82</strain>
    </source>
</reference>
<gene>
    <name evidence="3" type="ORF">SAMN06275492_11049</name>
</gene>
<sequence>MCHGDVISSKVRLTAENMNFDTKTGLLQGSGNVTLKRDDLTITSDKCEGDYKGNSARMWGNVKAYGKWSDQSLDFSCQELKASFSHPESVAMVGSVKGKFGDRSLECYDIEMIGDRFIATKVKKFKDESEGISLSCDTIKGFIVKENLQEFQAEGKVSMEIINQKDRSVTKISGGKAVYSRDRGSIIMSGGAVAVQKGRKVTAKNIVFYPATNKIEAKGSPSISFEVE</sequence>
<evidence type="ECO:0000259" key="2">
    <source>
        <dbReference type="Pfam" id="PF03968"/>
    </source>
</evidence>
<dbReference type="GO" id="GO:0009279">
    <property type="term" value="C:cell outer membrane"/>
    <property type="evidence" value="ECO:0007669"/>
    <property type="project" value="TreeGrafter"/>
</dbReference>
<dbReference type="InterPro" id="IPR005653">
    <property type="entry name" value="OstA-like_N"/>
</dbReference>